<feature type="compositionally biased region" description="Polar residues" evidence="9">
    <location>
        <begin position="194"/>
        <end position="209"/>
    </location>
</feature>
<feature type="region of interest" description="Disordered" evidence="9">
    <location>
        <begin position="882"/>
        <end position="912"/>
    </location>
</feature>
<evidence type="ECO:0000313" key="11">
    <source>
        <dbReference type="Proteomes" id="UP000749559"/>
    </source>
</evidence>
<dbReference type="GO" id="GO:0003714">
    <property type="term" value="F:transcription corepressor activity"/>
    <property type="evidence" value="ECO:0007669"/>
    <property type="project" value="TreeGrafter"/>
</dbReference>
<dbReference type="InterPro" id="IPR001005">
    <property type="entry name" value="SANT/Myb"/>
</dbReference>
<dbReference type="Pfam" id="PF13912">
    <property type="entry name" value="zf-C2H2_6"/>
    <property type="match status" value="2"/>
</dbReference>
<comment type="caution">
    <text evidence="10">The sequence shown here is derived from an EMBL/GenBank/DDBJ whole genome shotgun (WGS) entry which is preliminary data.</text>
</comment>
<dbReference type="SUPFAM" id="SSF57667">
    <property type="entry name" value="beta-beta-alpha zinc fingers"/>
    <property type="match status" value="3"/>
</dbReference>
<feature type="compositionally biased region" description="Basic and acidic residues" evidence="9">
    <location>
        <begin position="691"/>
        <end position="716"/>
    </location>
</feature>
<feature type="region of interest" description="Disordered" evidence="9">
    <location>
        <begin position="329"/>
        <end position="433"/>
    </location>
</feature>
<feature type="region of interest" description="Disordered" evidence="9">
    <location>
        <begin position="168"/>
        <end position="269"/>
    </location>
</feature>
<feature type="compositionally biased region" description="Basic and acidic residues" evidence="9">
    <location>
        <begin position="329"/>
        <end position="344"/>
    </location>
</feature>
<dbReference type="InterPro" id="IPR036236">
    <property type="entry name" value="Znf_C2H2_sf"/>
</dbReference>
<keyword evidence="2" id="KW-0479">Metal-binding</keyword>
<feature type="compositionally biased region" description="Polar residues" evidence="9">
    <location>
        <begin position="345"/>
        <end position="359"/>
    </location>
</feature>
<keyword evidence="6" id="KW-0805">Transcription regulation</keyword>
<sequence length="1294" mass="145024">MWHYVRDYEVIRHTNNMRLLPHWMEFAHREYYRPEGPPRPELLSARRYTVPGPVKDEPPSISVPTQLQLPEKPRGKGRPSKSGSPGRPGVSCPTCGKQFNNSSALAKHKLTHSDERKYVCPICSKAFKRQDHLNGHMMTHRSKKPFMCKFEGCDKSYCDARSLRRHHENHHQNMDPPSTTTVSSHLAVPPGMSFPSNRNPNTTQPQGSYFQFDPGFQAQAQSAGDSSPSWQTGTKYQAQRQYSGERSPGYLNQVSPISPAVGGPNSPLRSQAPRAVWNIPGYNPMLDDLSPKPVECSICHRRFKNVPALNGHMRLHGGYFKKDIIPVKKGDDKEDDAQSNRKPSDTNIAESHQLQQARDNGNHRVPMQQIMEEGRSHGSEHHENMGNNYRDGPENPAPMPLLMPPPLPKRHHDEKRQSDQSEKAYYSNGSGYINTDNHAEVSLNDSSAKTEEAALLRDAFLSQAKGSSMSRSPDPPVTSGDLPALSDPQILPSLTPPTSHSLPADYPSGPLGMAHTFNGGMGHDISDQRSLMDSYGGPGLAMENTLNHDPVKIMNMLHGLKNRALDKNSNNMDVGVKSESAFSFSNVPLNKVASSLMIKTEHSDSQHGAPAKLHGGLVESPLTNPYPTDATNTTNTFFSHAPARNIHLGEQNLNQQHTAKDSNDPGHRGAYDYHEEELANPLRSSFQPIKPEMKTARGIEKNERKRHASAEADKFTSPKRALTAPSNLQMLLMRKQDQTSYKQEVHERRERTRKYSGDSHMHRRTSIERDFQFLKPRSRPGSRSEDPLSKSMSAVEANLFRNPHPSITSPRNKRKHRPEPLIIPPHVNNCGFQSRLRSPRLWEGGEKKTHTTPPPYTPPPMLSPVRSGSGLFWSLKPVTPTSGSLTPRFNQSRRSSLSNSLNMSGSISQSNSGLNLSGNLASVTEIEDKEILEEEIDQPPETDIQPHVNIGPNYQAAIPSFIEERRDVMKSVEKADIVFDPKTVEDIPEEDVQYFQDFACCAAVPGNGVNKEYALHLLHMYKGDVKAAILALMNNKPTLPCNHPLLNYRYQETDTWSQEEIEQYNQALTKCDKDFFSISKEIGTKDTRECVQFYYLWKKVCADEHKRLRIIRRKREQDELHNIRTRAQNAEMVQAQAQQQNSSFELPNVKGEPEETVKDSDRSRSTTPTSIHTCDYPGCSSTFNSKMALNGHIRIHGGQGSSVKREVSPSRPVVVPGLPPNQSSLNPDEPLQEFPCKKCGKVFYKVKSRSAHMKSHRVIDPDKVPKVKTKAAYKHVYSPTPSHNSSLSPASEYG</sequence>
<feature type="compositionally biased region" description="Polar residues" evidence="9">
    <location>
        <begin position="218"/>
        <end position="256"/>
    </location>
</feature>
<feature type="region of interest" description="Disordered" evidence="9">
    <location>
        <begin position="49"/>
        <end position="95"/>
    </location>
</feature>
<evidence type="ECO:0000256" key="3">
    <source>
        <dbReference type="ARBA" id="ARBA00022737"/>
    </source>
</evidence>
<protein>
    <submittedName>
        <fullName evidence="10">Uncharacterized protein</fullName>
    </submittedName>
</protein>
<keyword evidence="3" id="KW-0677">Repeat</keyword>
<evidence type="ECO:0000256" key="5">
    <source>
        <dbReference type="ARBA" id="ARBA00022833"/>
    </source>
</evidence>
<feature type="compositionally biased region" description="Low complexity" evidence="9">
    <location>
        <begin position="895"/>
        <end position="912"/>
    </location>
</feature>
<feature type="compositionally biased region" description="Polar residues" evidence="9">
    <location>
        <begin position="1279"/>
        <end position="1294"/>
    </location>
</feature>
<dbReference type="InterPro" id="IPR013087">
    <property type="entry name" value="Znf_C2H2_type"/>
</dbReference>
<dbReference type="GO" id="GO:0000118">
    <property type="term" value="C:histone deacetylase complex"/>
    <property type="evidence" value="ECO:0007669"/>
    <property type="project" value="TreeGrafter"/>
</dbReference>
<dbReference type="SMART" id="SM00717">
    <property type="entry name" value="SANT"/>
    <property type="match status" value="1"/>
</dbReference>
<feature type="region of interest" description="Disordered" evidence="9">
    <location>
        <begin position="1274"/>
        <end position="1294"/>
    </location>
</feature>
<dbReference type="PANTHER" id="PTHR16089:SF40">
    <property type="entry name" value="SUPPRESSOR OF ACTIVATED EGL-4 PROTEIN 1"/>
    <property type="match status" value="1"/>
</dbReference>
<dbReference type="OrthoDB" id="5977959at2759"/>
<evidence type="ECO:0000256" key="4">
    <source>
        <dbReference type="ARBA" id="ARBA00022771"/>
    </source>
</evidence>
<gene>
    <name evidence="10" type="ORF">OFUS_LOCUS17212</name>
</gene>
<dbReference type="PANTHER" id="PTHR16089">
    <property type="entry name" value="REST COREPRESSOR COREST PROTEIN-RELATED"/>
    <property type="match status" value="1"/>
</dbReference>
<keyword evidence="11" id="KW-1185">Reference proteome</keyword>
<evidence type="ECO:0000256" key="6">
    <source>
        <dbReference type="ARBA" id="ARBA00023015"/>
    </source>
</evidence>
<feature type="region of interest" description="Disordered" evidence="9">
    <location>
        <begin position="737"/>
        <end position="830"/>
    </location>
</feature>
<feature type="compositionally biased region" description="Low complexity" evidence="9">
    <location>
        <begin position="80"/>
        <end position="89"/>
    </location>
</feature>
<dbReference type="FunFam" id="3.30.160.60:FF:000744">
    <property type="entry name" value="zinc finger E-box-binding homeobox 1"/>
    <property type="match status" value="1"/>
</dbReference>
<dbReference type="SUPFAM" id="SSF46689">
    <property type="entry name" value="Homeodomain-like"/>
    <property type="match status" value="1"/>
</dbReference>
<evidence type="ECO:0000256" key="1">
    <source>
        <dbReference type="ARBA" id="ARBA00004123"/>
    </source>
</evidence>
<feature type="compositionally biased region" description="Basic and acidic residues" evidence="9">
    <location>
        <begin position="743"/>
        <end position="772"/>
    </location>
</feature>
<proteinExistence type="predicted"/>
<dbReference type="InterPro" id="IPR000949">
    <property type="entry name" value="ELM2_dom"/>
</dbReference>
<feature type="compositionally biased region" description="Basic and acidic residues" evidence="9">
    <location>
        <begin position="1151"/>
        <end position="1164"/>
    </location>
</feature>
<dbReference type="PROSITE" id="PS51156">
    <property type="entry name" value="ELM2"/>
    <property type="match status" value="1"/>
</dbReference>
<dbReference type="SMART" id="SM00355">
    <property type="entry name" value="ZnF_C2H2"/>
    <property type="match status" value="6"/>
</dbReference>
<evidence type="ECO:0000256" key="8">
    <source>
        <dbReference type="ARBA" id="ARBA00023242"/>
    </source>
</evidence>
<dbReference type="InterPro" id="IPR017884">
    <property type="entry name" value="SANT_dom"/>
</dbReference>
<dbReference type="Gene3D" id="3.30.160.60">
    <property type="entry name" value="Classic Zinc Finger"/>
    <property type="match status" value="5"/>
</dbReference>
<dbReference type="Gene3D" id="1.10.10.60">
    <property type="entry name" value="Homeodomain-like"/>
    <property type="match status" value="1"/>
</dbReference>
<dbReference type="PROSITE" id="PS50157">
    <property type="entry name" value="ZINC_FINGER_C2H2_2"/>
    <property type="match status" value="6"/>
</dbReference>
<dbReference type="PROSITE" id="PS00028">
    <property type="entry name" value="ZINC_FINGER_C2H2_1"/>
    <property type="match status" value="6"/>
</dbReference>
<feature type="region of interest" description="Disordered" evidence="9">
    <location>
        <begin position="1138"/>
        <end position="1170"/>
    </location>
</feature>
<feature type="compositionally biased region" description="Pro residues" evidence="9">
    <location>
        <begin position="395"/>
        <end position="407"/>
    </location>
</feature>
<dbReference type="PROSITE" id="PS51293">
    <property type="entry name" value="SANT"/>
    <property type="match status" value="1"/>
</dbReference>
<dbReference type="FunFam" id="3.30.160.60:FF:000656">
    <property type="entry name" value="Zinc finger protein 541"/>
    <property type="match status" value="1"/>
</dbReference>
<organism evidence="10 11">
    <name type="scientific">Owenia fusiformis</name>
    <name type="common">Polychaete worm</name>
    <dbReference type="NCBI Taxonomy" id="6347"/>
    <lineage>
        <taxon>Eukaryota</taxon>
        <taxon>Metazoa</taxon>
        <taxon>Spiralia</taxon>
        <taxon>Lophotrochozoa</taxon>
        <taxon>Annelida</taxon>
        <taxon>Polychaeta</taxon>
        <taxon>Sedentaria</taxon>
        <taxon>Canalipalpata</taxon>
        <taxon>Sabellida</taxon>
        <taxon>Oweniida</taxon>
        <taxon>Oweniidae</taxon>
        <taxon>Owenia</taxon>
    </lineage>
</organism>
<feature type="compositionally biased region" description="Polar residues" evidence="9">
    <location>
        <begin position="175"/>
        <end position="184"/>
    </location>
</feature>
<dbReference type="InterPro" id="IPR051066">
    <property type="entry name" value="Trans_reg/Corepressor"/>
</dbReference>
<evidence type="ECO:0000313" key="10">
    <source>
        <dbReference type="EMBL" id="CAH1792206.1"/>
    </source>
</evidence>
<evidence type="ECO:0000256" key="2">
    <source>
        <dbReference type="ARBA" id="ARBA00022723"/>
    </source>
</evidence>
<keyword evidence="7" id="KW-0804">Transcription</keyword>
<dbReference type="GO" id="GO:0008270">
    <property type="term" value="F:zinc ion binding"/>
    <property type="evidence" value="ECO:0007669"/>
    <property type="project" value="UniProtKB-KW"/>
</dbReference>
<dbReference type="InterPro" id="IPR009057">
    <property type="entry name" value="Homeodomain-like_sf"/>
</dbReference>
<feature type="region of interest" description="Disordered" evidence="9">
    <location>
        <begin position="680"/>
        <end position="719"/>
    </location>
</feature>
<name>A0A8J1U3L0_OWEFU</name>
<feature type="compositionally biased region" description="Polar residues" evidence="9">
    <location>
        <begin position="882"/>
        <end position="894"/>
    </location>
</feature>
<feature type="region of interest" description="Disordered" evidence="9">
    <location>
        <begin position="464"/>
        <end position="486"/>
    </location>
</feature>
<keyword evidence="8" id="KW-0539">Nucleus</keyword>
<keyword evidence="4" id="KW-0863">Zinc-finger</keyword>
<keyword evidence="5" id="KW-0862">Zinc</keyword>
<evidence type="ECO:0000256" key="7">
    <source>
        <dbReference type="ARBA" id="ARBA00023163"/>
    </source>
</evidence>
<dbReference type="EMBL" id="CAIIXF020000008">
    <property type="protein sequence ID" value="CAH1792206.1"/>
    <property type="molecule type" value="Genomic_DNA"/>
</dbReference>
<feature type="compositionally biased region" description="Basic and acidic residues" evidence="9">
    <location>
        <begin position="372"/>
        <end position="384"/>
    </location>
</feature>
<dbReference type="Proteomes" id="UP000749559">
    <property type="component" value="Unassembled WGS sequence"/>
</dbReference>
<dbReference type="SMART" id="SM01189">
    <property type="entry name" value="ELM2"/>
    <property type="match status" value="1"/>
</dbReference>
<dbReference type="Pfam" id="PF01448">
    <property type="entry name" value="ELM2"/>
    <property type="match status" value="1"/>
</dbReference>
<dbReference type="GO" id="GO:0005667">
    <property type="term" value="C:transcription regulator complex"/>
    <property type="evidence" value="ECO:0007669"/>
    <property type="project" value="TreeGrafter"/>
</dbReference>
<reference evidence="10" key="1">
    <citation type="submission" date="2022-03" db="EMBL/GenBank/DDBJ databases">
        <authorList>
            <person name="Martin C."/>
        </authorList>
    </citation>
    <scope>NUCLEOTIDE SEQUENCE</scope>
</reference>
<comment type="subcellular location">
    <subcellularLocation>
        <location evidence="1">Nucleus</location>
    </subcellularLocation>
</comment>
<evidence type="ECO:0000256" key="9">
    <source>
        <dbReference type="SAM" id="MobiDB-lite"/>
    </source>
</evidence>
<accession>A0A8J1U3L0</accession>
<dbReference type="GO" id="GO:0006357">
    <property type="term" value="P:regulation of transcription by RNA polymerase II"/>
    <property type="evidence" value="ECO:0007669"/>
    <property type="project" value="TreeGrafter"/>
</dbReference>
<dbReference type="Pfam" id="PF00096">
    <property type="entry name" value="zf-C2H2"/>
    <property type="match status" value="1"/>
</dbReference>